<proteinExistence type="predicted"/>
<dbReference type="Proteomes" id="UP001162992">
    <property type="component" value="Chromosome 11"/>
</dbReference>
<evidence type="ECO:0000313" key="2">
    <source>
        <dbReference type="Proteomes" id="UP001162992"/>
    </source>
</evidence>
<evidence type="ECO:0000313" key="1">
    <source>
        <dbReference type="EMBL" id="KAJ7538590.1"/>
    </source>
</evidence>
<name>A0ACC2C9A4_DIPCM</name>
<sequence length="649" mass="72514">MALNVREGKIFEEIKGFVHIWNQKRWKHRFIVLYPGKLEVFLSEEKAKVQKTVHLRGCSIHGAGSAESESSLLEKSSSGLQLWNKFWKSSSFDDKIHEGTILTIEPVKGKKIVVLVPKEEAINWTAAIEKAASLEGAAQHDAKALKLPDGSSSKRKTPSDRSSLGILAKNNLQLKRPWNLMWEAATAKDNFATNLTSSEKVEAFEDKGYLAALPSTQLEALWYDLETSQGCTDFLKSSCLNAQALAHASLMIDYFKGCYQMGDSSLPDELRLEAWRGTLRRLIKTLVDHLLESNPALESCKIHEERMEQLWLACEVWVIGGVHDKIMGACKQMFSMKEKELDQMLAKLDKATPSLFGVRLEFQELVLGDALQQFRMINVFHTPLEKALCLRETVNLILAGIRRVTRSCSGALPEKDGLLPCTDDLLSFMLLLMARARVKYLQANACYMQKFLLVQEDCQKGELGYHITNFAAACEYLLSAEMQKIVADVVVAPTSTSCRTESLEANACEGSIHAKAGPTMFTFGTSHSFKARDGSHCENGDSWQKLHHFSTSSGPTHCNRLTNVPDERSTENPCQTNSPCSELLHGNVHLRRVKGQESLSLGMDDVGSPKWIRDNYRVNKEDKKMSSHRRPVLALPGSSPEFIMSPAYG</sequence>
<protein>
    <submittedName>
        <fullName evidence="1">Uncharacterized protein</fullName>
    </submittedName>
</protein>
<comment type="caution">
    <text evidence="1">The sequence shown here is derived from an EMBL/GenBank/DDBJ whole genome shotgun (WGS) entry which is preliminary data.</text>
</comment>
<keyword evidence="2" id="KW-1185">Reference proteome</keyword>
<organism evidence="1 2">
    <name type="scientific">Diphasiastrum complanatum</name>
    <name type="common">Issler's clubmoss</name>
    <name type="synonym">Lycopodium complanatum</name>
    <dbReference type="NCBI Taxonomy" id="34168"/>
    <lineage>
        <taxon>Eukaryota</taxon>
        <taxon>Viridiplantae</taxon>
        <taxon>Streptophyta</taxon>
        <taxon>Embryophyta</taxon>
        <taxon>Tracheophyta</taxon>
        <taxon>Lycopodiopsida</taxon>
        <taxon>Lycopodiales</taxon>
        <taxon>Lycopodiaceae</taxon>
        <taxon>Lycopodioideae</taxon>
        <taxon>Diphasiastrum</taxon>
    </lineage>
</organism>
<gene>
    <name evidence="1" type="ORF">O6H91_11G055600</name>
</gene>
<accession>A0ACC2C9A4</accession>
<dbReference type="EMBL" id="CM055102">
    <property type="protein sequence ID" value="KAJ7538590.1"/>
    <property type="molecule type" value="Genomic_DNA"/>
</dbReference>
<reference evidence="2" key="1">
    <citation type="journal article" date="2024" name="Proc. Natl. Acad. Sci. U.S.A.">
        <title>Extraordinary preservation of gene collinearity over three hundred million years revealed in homosporous lycophytes.</title>
        <authorList>
            <person name="Li C."/>
            <person name="Wickell D."/>
            <person name="Kuo L.Y."/>
            <person name="Chen X."/>
            <person name="Nie B."/>
            <person name="Liao X."/>
            <person name="Peng D."/>
            <person name="Ji J."/>
            <person name="Jenkins J."/>
            <person name="Williams M."/>
            <person name="Shu S."/>
            <person name="Plott C."/>
            <person name="Barry K."/>
            <person name="Rajasekar S."/>
            <person name="Grimwood J."/>
            <person name="Han X."/>
            <person name="Sun S."/>
            <person name="Hou Z."/>
            <person name="He W."/>
            <person name="Dai G."/>
            <person name="Sun C."/>
            <person name="Schmutz J."/>
            <person name="Leebens-Mack J.H."/>
            <person name="Li F.W."/>
            <person name="Wang L."/>
        </authorList>
    </citation>
    <scope>NUCLEOTIDE SEQUENCE [LARGE SCALE GENOMIC DNA]</scope>
    <source>
        <strain evidence="2">cv. PW_Plant_1</strain>
    </source>
</reference>